<proteinExistence type="predicted"/>
<keyword evidence="3" id="KW-1185">Reference proteome</keyword>
<gene>
    <name evidence="2" type="ORF">NPIL_687861</name>
</gene>
<evidence type="ECO:0000313" key="3">
    <source>
        <dbReference type="Proteomes" id="UP000887013"/>
    </source>
</evidence>
<accession>A0A8X6P950</accession>
<feature type="region of interest" description="Disordered" evidence="1">
    <location>
        <begin position="1"/>
        <end position="46"/>
    </location>
</feature>
<protein>
    <submittedName>
        <fullName evidence="2">Uncharacterized protein</fullName>
    </submittedName>
</protein>
<dbReference type="AlphaFoldDB" id="A0A8X6P950"/>
<organism evidence="2 3">
    <name type="scientific">Nephila pilipes</name>
    <name type="common">Giant wood spider</name>
    <name type="synonym">Nephila maculata</name>
    <dbReference type="NCBI Taxonomy" id="299642"/>
    <lineage>
        <taxon>Eukaryota</taxon>
        <taxon>Metazoa</taxon>
        <taxon>Ecdysozoa</taxon>
        <taxon>Arthropoda</taxon>
        <taxon>Chelicerata</taxon>
        <taxon>Arachnida</taxon>
        <taxon>Araneae</taxon>
        <taxon>Araneomorphae</taxon>
        <taxon>Entelegynae</taxon>
        <taxon>Araneoidea</taxon>
        <taxon>Nephilidae</taxon>
        <taxon>Nephila</taxon>
    </lineage>
</organism>
<comment type="caution">
    <text evidence="2">The sequence shown here is derived from an EMBL/GenBank/DDBJ whole genome shotgun (WGS) entry which is preliminary data.</text>
</comment>
<sequence length="79" mass="9195">MGRRAQGHTVNPFIPEIRYRQRKGAGTSAKRTRGITSGNRKRRRPLKEFCRTLPETEPATFHTFHVSKNPILKREQHEA</sequence>
<feature type="non-terminal residue" evidence="2">
    <location>
        <position position="1"/>
    </location>
</feature>
<dbReference type="Proteomes" id="UP000887013">
    <property type="component" value="Unassembled WGS sequence"/>
</dbReference>
<evidence type="ECO:0000256" key="1">
    <source>
        <dbReference type="SAM" id="MobiDB-lite"/>
    </source>
</evidence>
<evidence type="ECO:0000313" key="2">
    <source>
        <dbReference type="EMBL" id="GFT55160.1"/>
    </source>
</evidence>
<name>A0A8X6P950_NEPPI</name>
<reference evidence="2" key="1">
    <citation type="submission" date="2020-08" db="EMBL/GenBank/DDBJ databases">
        <title>Multicomponent nature underlies the extraordinary mechanical properties of spider dragline silk.</title>
        <authorList>
            <person name="Kono N."/>
            <person name="Nakamura H."/>
            <person name="Mori M."/>
            <person name="Yoshida Y."/>
            <person name="Ohtoshi R."/>
            <person name="Malay A.D."/>
            <person name="Moran D.A.P."/>
            <person name="Tomita M."/>
            <person name="Numata K."/>
            <person name="Arakawa K."/>
        </authorList>
    </citation>
    <scope>NUCLEOTIDE SEQUENCE</scope>
</reference>
<dbReference type="EMBL" id="BMAW01017687">
    <property type="protein sequence ID" value="GFT55160.1"/>
    <property type="molecule type" value="Genomic_DNA"/>
</dbReference>